<protein>
    <submittedName>
        <fullName evidence="1">Uncharacterized protein</fullName>
    </submittedName>
</protein>
<name>A0ACB6ZGR6_THEGA</name>
<reference evidence="1" key="1">
    <citation type="submission" date="2019-10" db="EMBL/GenBank/DDBJ databases">
        <authorList>
            <consortium name="DOE Joint Genome Institute"/>
            <person name="Kuo A."/>
            <person name="Miyauchi S."/>
            <person name="Kiss E."/>
            <person name="Drula E."/>
            <person name="Kohler A."/>
            <person name="Sanchez-Garcia M."/>
            <person name="Andreopoulos B."/>
            <person name="Barry K.W."/>
            <person name="Bonito G."/>
            <person name="Buee M."/>
            <person name="Carver A."/>
            <person name="Chen C."/>
            <person name="Cichocki N."/>
            <person name="Clum A."/>
            <person name="Culley D."/>
            <person name="Crous P.W."/>
            <person name="Fauchery L."/>
            <person name="Girlanda M."/>
            <person name="Hayes R."/>
            <person name="Keri Z."/>
            <person name="Labutti K."/>
            <person name="Lipzen A."/>
            <person name="Lombard V."/>
            <person name="Magnuson J."/>
            <person name="Maillard F."/>
            <person name="Morin E."/>
            <person name="Murat C."/>
            <person name="Nolan M."/>
            <person name="Ohm R."/>
            <person name="Pangilinan J."/>
            <person name="Pereira M."/>
            <person name="Perotto S."/>
            <person name="Peter M."/>
            <person name="Riley R."/>
            <person name="Sitrit Y."/>
            <person name="Stielow B."/>
            <person name="Szollosi G."/>
            <person name="Zifcakova L."/>
            <person name="Stursova M."/>
            <person name="Spatafora J.W."/>
            <person name="Tedersoo L."/>
            <person name="Vaario L.-M."/>
            <person name="Yamada A."/>
            <person name="Yan M."/>
            <person name="Wang P."/>
            <person name="Xu J."/>
            <person name="Bruns T."/>
            <person name="Baldrian P."/>
            <person name="Vilgalys R."/>
            <person name="Henrissat B."/>
            <person name="Grigoriev I.V."/>
            <person name="Hibbett D."/>
            <person name="Nagy L.G."/>
            <person name="Martin F.M."/>
        </authorList>
    </citation>
    <scope>NUCLEOTIDE SEQUENCE</scope>
    <source>
        <strain evidence="1">P2</strain>
    </source>
</reference>
<organism evidence="1 2">
    <name type="scientific">Thelephora ganbajun</name>
    <name type="common">Ganba fungus</name>
    <dbReference type="NCBI Taxonomy" id="370292"/>
    <lineage>
        <taxon>Eukaryota</taxon>
        <taxon>Fungi</taxon>
        <taxon>Dikarya</taxon>
        <taxon>Basidiomycota</taxon>
        <taxon>Agaricomycotina</taxon>
        <taxon>Agaricomycetes</taxon>
        <taxon>Thelephorales</taxon>
        <taxon>Thelephoraceae</taxon>
        <taxon>Thelephora</taxon>
    </lineage>
</organism>
<evidence type="ECO:0000313" key="1">
    <source>
        <dbReference type="EMBL" id="KAF9648769.1"/>
    </source>
</evidence>
<gene>
    <name evidence="1" type="ORF">BDM02DRAFT_3114951</name>
</gene>
<dbReference type="EMBL" id="MU118008">
    <property type="protein sequence ID" value="KAF9648769.1"/>
    <property type="molecule type" value="Genomic_DNA"/>
</dbReference>
<accession>A0ACB6ZGR6</accession>
<sequence>MSHCPNEIVGIGSIGITQGHRFRCVKAIGIYVLLVDSGLCLVELVTWGLTNYSEYHPFLTTLSPLIRLCGLSTW</sequence>
<proteinExistence type="predicted"/>
<comment type="caution">
    <text evidence="1">The sequence shown here is derived from an EMBL/GenBank/DDBJ whole genome shotgun (WGS) entry which is preliminary data.</text>
</comment>
<evidence type="ECO:0000313" key="2">
    <source>
        <dbReference type="Proteomes" id="UP000886501"/>
    </source>
</evidence>
<dbReference type="Proteomes" id="UP000886501">
    <property type="component" value="Unassembled WGS sequence"/>
</dbReference>
<keyword evidence="2" id="KW-1185">Reference proteome</keyword>
<reference evidence="1" key="2">
    <citation type="journal article" date="2020" name="Nat. Commun.">
        <title>Large-scale genome sequencing of mycorrhizal fungi provides insights into the early evolution of symbiotic traits.</title>
        <authorList>
            <person name="Miyauchi S."/>
            <person name="Kiss E."/>
            <person name="Kuo A."/>
            <person name="Drula E."/>
            <person name="Kohler A."/>
            <person name="Sanchez-Garcia M."/>
            <person name="Morin E."/>
            <person name="Andreopoulos B."/>
            <person name="Barry K.W."/>
            <person name="Bonito G."/>
            <person name="Buee M."/>
            <person name="Carver A."/>
            <person name="Chen C."/>
            <person name="Cichocki N."/>
            <person name="Clum A."/>
            <person name="Culley D."/>
            <person name="Crous P.W."/>
            <person name="Fauchery L."/>
            <person name="Girlanda M."/>
            <person name="Hayes R.D."/>
            <person name="Keri Z."/>
            <person name="LaButti K."/>
            <person name="Lipzen A."/>
            <person name="Lombard V."/>
            <person name="Magnuson J."/>
            <person name="Maillard F."/>
            <person name="Murat C."/>
            <person name="Nolan M."/>
            <person name="Ohm R.A."/>
            <person name="Pangilinan J."/>
            <person name="Pereira M.F."/>
            <person name="Perotto S."/>
            <person name="Peter M."/>
            <person name="Pfister S."/>
            <person name="Riley R."/>
            <person name="Sitrit Y."/>
            <person name="Stielow J.B."/>
            <person name="Szollosi G."/>
            <person name="Zifcakova L."/>
            <person name="Stursova M."/>
            <person name="Spatafora J.W."/>
            <person name="Tedersoo L."/>
            <person name="Vaario L.M."/>
            <person name="Yamada A."/>
            <person name="Yan M."/>
            <person name="Wang P."/>
            <person name="Xu J."/>
            <person name="Bruns T."/>
            <person name="Baldrian P."/>
            <person name="Vilgalys R."/>
            <person name="Dunand C."/>
            <person name="Henrissat B."/>
            <person name="Grigoriev I.V."/>
            <person name="Hibbett D."/>
            <person name="Nagy L.G."/>
            <person name="Martin F.M."/>
        </authorList>
    </citation>
    <scope>NUCLEOTIDE SEQUENCE</scope>
    <source>
        <strain evidence="1">P2</strain>
    </source>
</reference>